<dbReference type="GO" id="GO:0031625">
    <property type="term" value="F:ubiquitin protein ligase binding"/>
    <property type="evidence" value="ECO:0007669"/>
    <property type="project" value="TreeGrafter"/>
</dbReference>
<dbReference type="InterPro" id="IPR007716">
    <property type="entry name" value="NPL4_Zn-bd_put"/>
</dbReference>
<organism evidence="4">
    <name type="scientific">Lygus hesperus</name>
    <name type="common">Western plant bug</name>
    <dbReference type="NCBI Taxonomy" id="30085"/>
    <lineage>
        <taxon>Eukaryota</taxon>
        <taxon>Metazoa</taxon>
        <taxon>Ecdysozoa</taxon>
        <taxon>Arthropoda</taxon>
        <taxon>Hexapoda</taxon>
        <taxon>Insecta</taxon>
        <taxon>Pterygota</taxon>
        <taxon>Neoptera</taxon>
        <taxon>Paraneoptera</taxon>
        <taxon>Hemiptera</taxon>
        <taxon>Heteroptera</taxon>
        <taxon>Panheteroptera</taxon>
        <taxon>Cimicomorpha</taxon>
        <taxon>Miridae</taxon>
        <taxon>Mirini</taxon>
        <taxon>Lygus</taxon>
    </lineage>
</organism>
<proteinExistence type="predicted"/>
<gene>
    <name evidence="4" type="primary">NPL4_1</name>
    <name evidence="4" type="ORF">CM83_25318</name>
</gene>
<feature type="compositionally biased region" description="Polar residues" evidence="1">
    <location>
        <begin position="127"/>
        <end position="138"/>
    </location>
</feature>
<dbReference type="Gene3D" id="3.10.20.90">
    <property type="entry name" value="Phosphatidylinositol 3-kinase Catalytic Subunit, Chain A, domain 1"/>
    <property type="match status" value="1"/>
</dbReference>
<dbReference type="Pfam" id="PF11543">
    <property type="entry name" value="UN_NPL4"/>
    <property type="match status" value="1"/>
</dbReference>
<evidence type="ECO:0000313" key="4">
    <source>
        <dbReference type="EMBL" id="JAG32293.1"/>
    </source>
</evidence>
<reference evidence="4" key="1">
    <citation type="journal article" date="2014" name="PLoS ONE">
        <title>Transcriptome-Based Identification of ABC Transporters in the Western Tarnished Plant Bug Lygus hesperus.</title>
        <authorList>
            <person name="Hull J.J."/>
            <person name="Chaney K."/>
            <person name="Geib S.M."/>
            <person name="Fabrick J.A."/>
            <person name="Brent C.S."/>
            <person name="Walsh D."/>
            <person name="Lavine L.C."/>
        </authorList>
    </citation>
    <scope>NUCLEOTIDE SEQUENCE</scope>
</reference>
<dbReference type="PANTHER" id="PTHR12710">
    <property type="entry name" value="NUCLEAR PROTEIN LOCALIZATION 4"/>
    <property type="match status" value="1"/>
</dbReference>
<name>A0A0A9YMG2_LYGHE</name>
<evidence type="ECO:0000259" key="3">
    <source>
        <dbReference type="Pfam" id="PF11543"/>
    </source>
</evidence>
<feature type="compositionally biased region" description="Low complexity" evidence="1">
    <location>
        <begin position="114"/>
        <end position="124"/>
    </location>
</feature>
<feature type="domain" description="Nuclear pore localisation protein Npl4 ubiquitin-like" evidence="3">
    <location>
        <begin position="9"/>
        <end position="87"/>
    </location>
</feature>
<reference evidence="4" key="2">
    <citation type="submission" date="2014-07" db="EMBL/GenBank/DDBJ databases">
        <authorList>
            <person name="Hull J."/>
        </authorList>
    </citation>
    <scope>NUCLEOTIDE SEQUENCE</scope>
</reference>
<feature type="region of interest" description="Disordered" evidence="1">
    <location>
        <begin position="95"/>
        <end position="138"/>
    </location>
</feature>
<dbReference type="InterPro" id="IPR029071">
    <property type="entry name" value="Ubiquitin-like_domsf"/>
</dbReference>
<accession>A0A0A9YMG2</accession>
<protein>
    <submittedName>
        <fullName evidence="4">Nuclear protein localization protein 4</fullName>
    </submittedName>
</protein>
<dbReference type="SUPFAM" id="SSF54236">
    <property type="entry name" value="Ubiquitin-like"/>
    <property type="match status" value="1"/>
</dbReference>
<dbReference type="InterPro" id="IPR024682">
    <property type="entry name" value="Npl4_Ub-like_dom"/>
</dbReference>
<dbReference type="GO" id="GO:0043130">
    <property type="term" value="F:ubiquitin binding"/>
    <property type="evidence" value="ECO:0007669"/>
    <property type="project" value="TreeGrafter"/>
</dbReference>
<evidence type="ECO:0000259" key="2">
    <source>
        <dbReference type="Pfam" id="PF05020"/>
    </source>
</evidence>
<feature type="domain" description="NPL4 zinc-binding putative" evidence="2">
    <location>
        <begin position="203"/>
        <end position="312"/>
    </location>
</feature>
<dbReference type="EMBL" id="GBHO01011311">
    <property type="protein sequence ID" value="JAG32293.1"/>
    <property type="molecule type" value="Transcribed_RNA"/>
</dbReference>
<feature type="compositionally biased region" description="Polar residues" evidence="1">
    <location>
        <begin position="95"/>
        <end position="113"/>
    </location>
</feature>
<dbReference type="GO" id="GO:0005634">
    <property type="term" value="C:nucleus"/>
    <property type="evidence" value="ECO:0007669"/>
    <property type="project" value="TreeGrafter"/>
</dbReference>
<dbReference type="Pfam" id="PF05020">
    <property type="entry name" value="zf-NPL4"/>
    <property type="match status" value="1"/>
</dbReference>
<dbReference type="InterPro" id="IPR016563">
    <property type="entry name" value="Npl4"/>
</dbReference>
<sequence>MTTTDKVFCIRVRDPLTMRRIYLPSPQTSKVVLEDLQEQIQQMCNIPIKEQILSKDAQYSTLFTRRDALKRLQDLQIYHGDILYVKSTHPAQDSITSNTTTSNVHTATAKVNQTSATTTATTDAGSKPTQTPSTVELTPQCQHGRNGRCLHCFAVASAAPPSVHGSCNHGPNVTCIHCSAYIKEHSANDQKPVDERSRETVGEWLCTHPPNVFCVKCIPPDFAKEEYERHKKIDIKPFKKIVDERRALCKFRHPPTTVCVMCAPPALPSYVGKPHCDGGHPPWPRGVCVKCAPPSAVIRAQEYRHVDGISLPQDLVAGFYRVSCLVSEYTCVELWSAFTITHSDGRCKRSVKF</sequence>
<dbReference type="PANTHER" id="PTHR12710:SF0">
    <property type="entry name" value="NUCLEAR PROTEIN LOCALIZATION PROTEIN 4 HOMOLOG"/>
    <property type="match status" value="1"/>
</dbReference>
<dbReference type="AlphaFoldDB" id="A0A0A9YMG2"/>
<dbReference type="GO" id="GO:0006511">
    <property type="term" value="P:ubiquitin-dependent protein catabolic process"/>
    <property type="evidence" value="ECO:0007669"/>
    <property type="project" value="InterPro"/>
</dbReference>
<evidence type="ECO:0000256" key="1">
    <source>
        <dbReference type="SAM" id="MobiDB-lite"/>
    </source>
</evidence>